<dbReference type="GO" id="GO:0004674">
    <property type="term" value="F:protein serine/threonine kinase activity"/>
    <property type="evidence" value="ECO:0007669"/>
    <property type="project" value="TreeGrafter"/>
</dbReference>
<protein>
    <recommendedName>
        <fullName evidence="1">Protein kinase domain-containing protein</fullName>
    </recommendedName>
</protein>
<dbReference type="Proteomes" id="UP001212997">
    <property type="component" value="Unassembled WGS sequence"/>
</dbReference>
<dbReference type="PANTHER" id="PTHR44329">
    <property type="entry name" value="SERINE/THREONINE-PROTEIN KINASE TNNI3K-RELATED"/>
    <property type="match status" value="1"/>
</dbReference>
<evidence type="ECO:0000313" key="3">
    <source>
        <dbReference type="Proteomes" id="UP001212997"/>
    </source>
</evidence>
<dbReference type="PANTHER" id="PTHR44329:SF214">
    <property type="entry name" value="PROTEIN KINASE DOMAIN-CONTAINING PROTEIN"/>
    <property type="match status" value="1"/>
</dbReference>
<name>A0AAD5UVS2_9APHY</name>
<evidence type="ECO:0000259" key="1">
    <source>
        <dbReference type="PROSITE" id="PS50011"/>
    </source>
</evidence>
<dbReference type="InterPro" id="IPR011009">
    <property type="entry name" value="Kinase-like_dom_sf"/>
</dbReference>
<accession>A0AAD5UVS2</accession>
<comment type="caution">
    <text evidence="2">The sequence shown here is derived from an EMBL/GenBank/DDBJ whole genome shotgun (WGS) entry which is preliminary data.</text>
</comment>
<dbReference type="GO" id="GO:0007166">
    <property type="term" value="P:cell surface receptor signaling pathway"/>
    <property type="evidence" value="ECO:0007669"/>
    <property type="project" value="InterPro"/>
</dbReference>
<dbReference type="InterPro" id="IPR051681">
    <property type="entry name" value="Ser/Thr_Kinases-Pseudokinases"/>
</dbReference>
<dbReference type="EMBL" id="JANAWD010000775">
    <property type="protein sequence ID" value="KAJ3475944.1"/>
    <property type="molecule type" value="Genomic_DNA"/>
</dbReference>
<evidence type="ECO:0000313" key="2">
    <source>
        <dbReference type="EMBL" id="KAJ3475944.1"/>
    </source>
</evidence>
<sequence length="536" mass="60175">MTAFLAPIFQAMGMVADVTGVPGLGLAATVLQGIKDNCDKVVSHKEECRELSARAARLHDTLTENEKRLDGVELRTCTDEIMSILRTVYQKSSEWSRWGRVYAFLHDDKLAAGIKRCQGEIDAALNKFQMSALIIANYELTELKAIVLNQDERLREISLQILSNQTDLSHLAAAERQGEQLVRPIMEQGRLQLRELRQQHQRTNSFEEQPEYRNLQNGLYQLYHLTKVPPTVKRLDGEVTKDPGYPIDGGTYSDVWLGMWLGKQKVALKAMRGISAKFPKAQTSFERELNVWANLTHPRILPFLGIVTDVGPFICLVRRTIFGRLYSSSYLGQVSPWQQNGSILGYFGRESTVDRLRLIRQAASGLLYLHVQKVIHGHMKASNILVSENGDACISDFGMSKVVEEITDQAASSTLTKSRSIRWLAPELLSPEGSVVTPACDVYSFSMTILECLTLAVPFSLLRRDIHVVTQVLKGAQPPKLDFPALTPPIEQTDGDALWELMTSCWALNPEDRPTMDVVYQKLLELRPENLDVPLA</sequence>
<dbReference type="Gene3D" id="1.20.930.20">
    <property type="entry name" value="Adaptor protein Cbl, N-terminal domain"/>
    <property type="match status" value="1"/>
</dbReference>
<keyword evidence="3" id="KW-1185">Reference proteome</keyword>
<dbReference type="CDD" id="cd21037">
    <property type="entry name" value="MLKL_NTD"/>
    <property type="match status" value="1"/>
</dbReference>
<organism evidence="2 3">
    <name type="scientific">Meripilus lineatus</name>
    <dbReference type="NCBI Taxonomy" id="2056292"/>
    <lineage>
        <taxon>Eukaryota</taxon>
        <taxon>Fungi</taxon>
        <taxon>Dikarya</taxon>
        <taxon>Basidiomycota</taxon>
        <taxon>Agaricomycotina</taxon>
        <taxon>Agaricomycetes</taxon>
        <taxon>Polyporales</taxon>
        <taxon>Meripilaceae</taxon>
        <taxon>Meripilus</taxon>
    </lineage>
</organism>
<proteinExistence type="predicted"/>
<dbReference type="InterPro" id="IPR001245">
    <property type="entry name" value="Ser-Thr/Tyr_kinase_cat_dom"/>
</dbReference>
<reference evidence="2" key="1">
    <citation type="submission" date="2022-07" db="EMBL/GenBank/DDBJ databases">
        <title>Genome Sequence of Physisporinus lineatus.</title>
        <authorList>
            <person name="Buettner E."/>
        </authorList>
    </citation>
    <scope>NUCLEOTIDE SEQUENCE</scope>
    <source>
        <strain evidence="2">VT162</strain>
    </source>
</reference>
<dbReference type="SUPFAM" id="SSF56112">
    <property type="entry name" value="Protein kinase-like (PK-like)"/>
    <property type="match status" value="1"/>
</dbReference>
<dbReference type="InterPro" id="IPR059179">
    <property type="entry name" value="MLKL-like_MCAfunc"/>
</dbReference>
<dbReference type="GO" id="GO:0005524">
    <property type="term" value="F:ATP binding"/>
    <property type="evidence" value="ECO:0007669"/>
    <property type="project" value="InterPro"/>
</dbReference>
<dbReference type="Pfam" id="PF07714">
    <property type="entry name" value="PK_Tyr_Ser-Thr"/>
    <property type="match status" value="1"/>
</dbReference>
<feature type="domain" description="Protein kinase" evidence="1">
    <location>
        <begin position="241"/>
        <end position="524"/>
    </location>
</feature>
<dbReference type="PROSITE" id="PS50011">
    <property type="entry name" value="PROTEIN_KINASE_DOM"/>
    <property type="match status" value="1"/>
</dbReference>
<dbReference type="InterPro" id="IPR036537">
    <property type="entry name" value="Adaptor_Cbl_N_dom_sf"/>
</dbReference>
<dbReference type="Gene3D" id="1.10.510.10">
    <property type="entry name" value="Transferase(Phosphotransferase) domain 1"/>
    <property type="match status" value="1"/>
</dbReference>
<dbReference type="InterPro" id="IPR000719">
    <property type="entry name" value="Prot_kinase_dom"/>
</dbReference>
<gene>
    <name evidence="2" type="ORF">NLI96_g11494</name>
</gene>
<dbReference type="AlphaFoldDB" id="A0AAD5UVS2"/>